<dbReference type="SUPFAM" id="SSF51569">
    <property type="entry name" value="Aldolase"/>
    <property type="match status" value="1"/>
</dbReference>
<organism evidence="1">
    <name type="scientific">marine metagenome</name>
    <dbReference type="NCBI Taxonomy" id="408172"/>
    <lineage>
        <taxon>unclassified sequences</taxon>
        <taxon>metagenomes</taxon>
        <taxon>ecological metagenomes</taxon>
    </lineage>
</organism>
<gene>
    <name evidence="1" type="ORF">METZ01_LOCUS219591</name>
</gene>
<sequence>MNKSPIGYGDYTDVLVVTITPRRPDRTVDVEGVKRNAVYLADRGVKIIMPQCGTGLVYDSSLDDYRKTVEATIEAVGDRAYVIPGAGPGFGRAEETGRIAREVGVDAVMIMPVVGPAS</sequence>
<dbReference type="Pfam" id="PF00701">
    <property type="entry name" value="DHDPS"/>
    <property type="match status" value="1"/>
</dbReference>
<dbReference type="GO" id="GO:0016829">
    <property type="term" value="F:lyase activity"/>
    <property type="evidence" value="ECO:0007669"/>
    <property type="project" value="InterPro"/>
</dbReference>
<proteinExistence type="predicted"/>
<reference evidence="1" key="1">
    <citation type="submission" date="2018-05" db="EMBL/GenBank/DDBJ databases">
        <authorList>
            <person name="Lanie J.A."/>
            <person name="Ng W.-L."/>
            <person name="Kazmierczak K.M."/>
            <person name="Andrzejewski T.M."/>
            <person name="Davidsen T.M."/>
            <person name="Wayne K.J."/>
            <person name="Tettelin H."/>
            <person name="Glass J.I."/>
            <person name="Rusch D."/>
            <person name="Podicherti R."/>
            <person name="Tsui H.-C.T."/>
            <person name="Winkler M.E."/>
        </authorList>
    </citation>
    <scope>NUCLEOTIDE SEQUENCE</scope>
</reference>
<dbReference type="Gene3D" id="3.20.20.70">
    <property type="entry name" value="Aldolase class I"/>
    <property type="match status" value="1"/>
</dbReference>
<protein>
    <recommendedName>
        <fullName evidence="2">Dihydrodipicolinate synthase family protein</fullName>
    </recommendedName>
</protein>
<evidence type="ECO:0008006" key="2">
    <source>
        <dbReference type="Google" id="ProtNLM"/>
    </source>
</evidence>
<accession>A0A382FWX5</accession>
<name>A0A382FWX5_9ZZZZ</name>
<dbReference type="InterPro" id="IPR013785">
    <property type="entry name" value="Aldolase_TIM"/>
</dbReference>
<dbReference type="InterPro" id="IPR002220">
    <property type="entry name" value="DapA-like"/>
</dbReference>
<dbReference type="EMBL" id="UINC01051969">
    <property type="protein sequence ID" value="SVB66737.1"/>
    <property type="molecule type" value="Genomic_DNA"/>
</dbReference>
<feature type="non-terminal residue" evidence="1">
    <location>
        <position position="118"/>
    </location>
</feature>
<evidence type="ECO:0000313" key="1">
    <source>
        <dbReference type="EMBL" id="SVB66737.1"/>
    </source>
</evidence>
<dbReference type="AlphaFoldDB" id="A0A382FWX5"/>